<sequence>MAEVMAKPEHVTAGGWVWWARKVKQEHPDCTLTIKELLQLYIKGTKWEDVK</sequence>
<dbReference type="EMBL" id="MZ826350">
    <property type="protein sequence ID" value="UAV89605.1"/>
    <property type="molecule type" value="Genomic_DNA"/>
</dbReference>
<keyword evidence="2" id="KW-1185">Reference proteome</keyword>
<dbReference type="Proteomes" id="UP000828412">
    <property type="component" value="Segment"/>
</dbReference>
<dbReference type="KEGG" id="vg:80266235"/>
<protein>
    <submittedName>
        <fullName evidence="1">Uncharacterized protein</fullName>
    </submittedName>
</protein>
<dbReference type="RefSeq" id="YP_010766556.1">
    <property type="nucleotide sequence ID" value="NC_073680.1"/>
</dbReference>
<organism evidence="1 2">
    <name type="scientific">Pseudomonas phage M5.1</name>
    <dbReference type="NCBI Taxonomy" id="2873460"/>
    <lineage>
        <taxon>Viruses</taxon>
        <taxon>Duplodnaviria</taxon>
        <taxon>Heunggongvirae</taxon>
        <taxon>Uroviricota</taxon>
        <taxon>Caudoviricetes</taxon>
        <taxon>Vandenendeviridae</taxon>
        <taxon>Gorskivirinae</taxon>
        <taxon>Kremarvirus</taxon>
        <taxon>Kremarvirus M51</taxon>
    </lineage>
</organism>
<evidence type="ECO:0000313" key="2">
    <source>
        <dbReference type="Proteomes" id="UP000828412"/>
    </source>
</evidence>
<reference evidence="1 2" key="1">
    <citation type="submission" date="2021-08" db="EMBL/GenBank/DDBJ databases">
        <authorList>
            <person name="DeCurzio J.M.K."/>
            <person name="Krukonis G.P."/>
            <person name="Delesalle V.A."/>
        </authorList>
    </citation>
    <scope>NUCLEOTIDE SEQUENCE [LARGE SCALE GENOMIC DNA]</scope>
</reference>
<proteinExistence type="predicted"/>
<evidence type="ECO:0000313" key="1">
    <source>
        <dbReference type="EMBL" id="UAV89605.1"/>
    </source>
</evidence>
<accession>A0AAE9BNW5</accession>
<name>A0AAE9BNW5_9CAUD</name>
<dbReference type="GeneID" id="80266235"/>
<gene>
    <name evidence="1" type="primary">4</name>
    <name evidence="1" type="ORF">M51_4</name>
</gene>